<reference evidence="1 2" key="1">
    <citation type="journal article" date="2022" name="New Phytol.">
        <title>Ecological generalism drives hyperdiversity of secondary metabolite gene clusters in xylarialean endophytes.</title>
        <authorList>
            <person name="Franco M.E.E."/>
            <person name="Wisecaver J.H."/>
            <person name="Arnold A.E."/>
            <person name="Ju Y.M."/>
            <person name="Slot J.C."/>
            <person name="Ahrendt S."/>
            <person name="Moore L.P."/>
            <person name="Eastman K.E."/>
            <person name="Scott K."/>
            <person name="Konkel Z."/>
            <person name="Mondo S.J."/>
            <person name="Kuo A."/>
            <person name="Hayes R.D."/>
            <person name="Haridas S."/>
            <person name="Andreopoulos B."/>
            <person name="Riley R."/>
            <person name="LaButti K."/>
            <person name="Pangilinan J."/>
            <person name="Lipzen A."/>
            <person name="Amirebrahimi M."/>
            <person name="Yan J."/>
            <person name="Adam C."/>
            <person name="Keymanesh K."/>
            <person name="Ng V."/>
            <person name="Louie K."/>
            <person name="Northen T."/>
            <person name="Drula E."/>
            <person name="Henrissat B."/>
            <person name="Hsieh H.M."/>
            <person name="Youens-Clark K."/>
            <person name="Lutzoni F."/>
            <person name="Miadlikowska J."/>
            <person name="Eastwood D.C."/>
            <person name="Hamelin R.C."/>
            <person name="Grigoriev I.V."/>
            <person name="U'Ren J.M."/>
        </authorList>
    </citation>
    <scope>NUCLEOTIDE SEQUENCE [LARGE SCALE GENOMIC DNA]</scope>
    <source>
        <strain evidence="1 2">CBS 119005</strain>
    </source>
</reference>
<sequence>MTMQSCCITGFEWSGTPTGKVGKLGKLDTYIAGDNPDAAILIVHDALGWTFPNGRLLADHFAKEANATVYFPDFFFGEVIEPSIIIEGKLDTFDFKGFLERQGRDVREPEIFAAAKELRQKYKKVGAVGYCYGGWAVFRLGAKEHSPPLVDCISTGHPSLLTTKDIDEVAVPVQVLSPEFDPIYTPELKAHTLATLPTLGIEFDYHYYPGVEHGAFVRGDDRKPGERKAMANAKNSVVSWFNLFLH</sequence>
<keyword evidence="2" id="KW-1185">Reference proteome</keyword>
<dbReference type="Proteomes" id="UP001497700">
    <property type="component" value="Unassembled WGS sequence"/>
</dbReference>
<organism evidence="1 2">
    <name type="scientific">Hypoxylon rubiginosum</name>
    <dbReference type="NCBI Taxonomy" id="110542"/>
    <lineage>
        <taxon>Eukaryota</taxon>
        <taxon>Fungi</taxon>
        <taxon>Dikarya</taxon>
        <taxon>Ascomycota</taxon>
        <taxon>Pezizomycotina</taxon>
        <taxon>Sordariomycetes</taxon>
        <taxon>Xylariomycetidae</taxon>
        <taxon>Xylariales</taxon>
        <taxon>Hypoxylaceae</taxon>
        <taxon>Hypoxylon</taxon>
    </lineage>
</organism>
<accession>A0ACB9YZ62</accession>
<evidence type="ECO:0000313" key="1">
    <source>
        <dbReference type="EMBL" id="KAI4864020.1"/>
    </source>
</evidence>
<gene>
    <name evidence="1" type="ORF">F4820DRAFT_352019</name>
</gene>
<evidence type="ECO:0000313" key="2">
    <source>
        <dbReference type="Proteomes" id="UP001497700"/>
    </source>
</evidence>
<proteinExistence type="predicted"/>
<name>A0ACB9YZ62_9PEZI</name>
<keyword evidence="1" id="KW-0378">Hydrolase</keyword>
<dbReference type="EMBL" id="MU393493">
    <property type="protein sequence ID" value="KAI4864020.1"/>
    <property type="molecule type" value="Genomic_DNA"/>
</dbReference>
<protein>
    <submittedName>
        <fullName evidence="1">Dienelactone hydrolase family protein</fullName>
    </submittedName>
</protein>
<comment type="caution">
    <text evidence="1">The sequence shown here is derived from an EMBL/GenBank/DDBJ whole genome shotgun (WGS) entry which is preliminary data.</text>
</comment>